<dbReference type="InterPro" id="IPR050049">
    <property type="entry name" value="Dodecin_bact"/>
</dbReference>
<keyword evidence="2" id="KW-1185">Reference proteome</keyword>
<dbReference type="NCBIfam" id="NF043052">
    <property type="entry name" value="DodecBact"/>
    <property type="match status" value="1"/>
</dbReference>
<dbReference type="InterPro" id="IPR009923">
    <property type="entry name" value="Dodecin"/>
</dbReference>
<dbReference type="PANTHER" id="PTHR39324">
    <property type="entry name" value="CALCIUM DODECIN"/>
    <property type="match status" value="1"/>
</dbReference>
<sequence length="69" mass="7749">MSNHTYSISEIVGTSTEGVDDAVRNGIAKASQTLRNLDWFEVKEVRGHLEDGKVADWQVTIKIGFRLEE</sequence>
<dbReference type="PANTHER" id="PTHR39324:SF1">
    <property type="entry name" value="CALCIUM DODECIN"/>
    <property type="match status" value="1"/>
</dbReference>
<gene>
    <name evidence="1" type="ORF">SAMN04489743_0764</name>
</gene>
<evidence type="ECO:0000313" key="1">
    <source>
        <dbReference type="EMBL" id="SDS75050.1"/>
    </source>
</evidence>
<evidence type="ECO:0000313" key="2">
    <source>
        <dbReference type="Proteomes" id="UP000198751"/>
    </source>
</evidence>
<evidence type="ECO:0008006" key="3">
    <source>
        <dbReference type="Google" id="ProtNLM"/>
    </source>
</evidence>
<dbReference type="Pfam" id="PF07311">
    <property type="entry name" value="Dodecin"/>
    <property type="match status" value="1"/>
</dbReference>
<dbReference type="InterPro" id="IPR036694">
    <property type="entry name" value="Dodecin-like_sf"/>
</dbReference>
<dbReference type="SUPFAM" id="SSF89807">
    <property type="entry name" value="Dodecin-like"/>
    <property type="match status" value="1"/>
</dbReference>
<dbReference type="AlphaFoldDB" id="A0A1H1URY9"/>
<dbReference type="InterPro" id="IPR025543">
    <property type="entry name" value="Dodecin-like"/>
</dbReference>
<dbReference type="EMBL" id="LT629779">
    <property type="protein sequence ID" value="SDS75050.1"/>
    <property type="molecule type" value="Genomic_DNA"/>
</dbReference>
<dbReference type="RefSeq" id="WP_091717704.1">
    <property type="nucleotide sequence ID" value="NZ_LT629779.1"/>
</dbReference>
<protein>
    <recommendedName>
        <fullName evidence="3">Dodecin family protein</fullName>
    </recommendedName>
</protein>
<dbReference type="Proteomes" id="UP000198751">
    <property type="component" value="Chromosome I"/>
</dbReference>
<proteinExistence type="predicted"/>
<name>A0A1H1URY9_9MICC</name>
<accession>A0A1H1URY9</accession>
<dbReference type="Gene3D" id="3.30.1660.10">
    <property type="entry name" value="Flavin-binding protein dodecin"/>
    <property type="match status" value="1"/>
</dbReference>
<reference evidence="2" key="1">
    <citation type="submission" date="2016-10" db="EMBL/GenBank/DDBJ databases">
        <authorList>
            <person name="Varghese N."/>
            <person name="Submissions S."/>
        </authorList>
    </citation>
    <scope>NUCLEOTIDE SEQUENCE [LARGE SCALE GENOMIC DNA]</scope>
    <source>
        <strain evidence="2">IMMIB L-1606</strain>
    </source>
</reference>
<dbReference type="OrthoDB" id="9805889at2"/>
<organism evidence="1 2">
    <name type="scientific">Pseudarthrobacter equi</name>
    <dbReference type="NCBI Taxonomy" id="728066"/>
    <lineage>
        <taxon>Bacteria</taxon>
        <taxon>Bacillati</taxon>
        <taxon>Actinomycetota</taxon>
        <taxon>Actinomycetes</taxon>
        <taxon>Micrococcales</taxon>
        <taxon>Micrococcaceae</taxon>
        <taxon>Pseudarthrobacter</taxon>
    </lineage>
</organism>